<accession>A0ABN9W0N6</accession>
<gene>
    <name evidence="1" type="ORF">PCOR1329_LOCUS61895</name>
</gene>
<keyword evidence="2" id="KW-1185">Reference proteome</keyword>
<evidence type="ECO:0000313" key="2">
    <source>
        <dbReference type="Proteomes" id="UP001189429"/>
    </source>
</evidence>
<organism evidence="1 2">
    <name type="scientific">Prorocentrum cordatum</name>
    <dbReference type="NCBI Taxonomy" id="2364126"/>
    <lineage>
        <taxon>Eukaryota</taxon>
        <taxon>Sar</taxon>
        <taxon>Alveolata</taxon>
        <taxon>Dinophyceae</taxon>
        <taxon>Prorocentrales</taxon>
        <taxon>Prorocentraceae</taxon>
        <taxon>Prorocentrum</taxon>
    </lineage>
</organism>
<dbReference type="Proteomes" id="UP001189429">
    <property type="component" value="Unassembled WGS sequence"/>
</dbReference>
<proteinExistence type="predicted"/>
<evidence type="ECO:0000313" key="1">
    <source>
        <dbReference type="EMBL" id="CAK0878006.1"/>
    </source>
</evidence>
<dbReference type="EMBL" id="CAUYUJ010017798">
    <property type="protein sequence ID" value="CAK0878006.1"/>
    <property type="molecule type" value="Genomic_DNA"/>
</dbReference>
<protein>
    <submittedName>
        <fullName evidence="1">Uncharacterized protein</fullName>
    </submittedName>
</protein>
<sequence>MLGAMAAAADPAGAAGPEATVLLGMTVPESCASPASERHGQQRRRSCGLALRLVGCSVAALAAGLAVRVANHADGASIGAASGLRSLRTSVSVVLYVTTHASDQHMSFLRCLPPLLRASPRLSEADVILYVGSDNLTDDRKRNITLLLEKWPLRNHIVHFGNNPGYQEGAMKAAHIGFSSGWFRGYDWVIRVNPVYVIYDDRAVWSRMEKAENWGVFVACRQVCEDHSGCTPNKTHTDFFAVRPSHVPQNAFADWRTAGNAERQATAAFKAIYEAKADVYIPSHRTEGCRVHGGGVWHSTHFCPEAEHSTAQTIRNLVTRRRRTGSRS</sequence>
<reference evidence="1" key="1">
    <citation type="submission" date="2023-10" db="EMBL/GenBank/DDBJ databases">
        <authorList>
            <person name="Chen Y."/>
            <person name="Shah S."/>
            <person name="Dougan E. K."/>
            <person name="Thang M."/>
            <person name="Chan C."/>
        </authorList>
    </citation>
    <scope>NUCLEOTIDE SEQUENCE [LARGE SCALE GENOMIC DNA]</scope>
</reference>
<comment type="caution">
    <text evidence="1">The sequence shown here is derived from an EMBL/GenBank/DDBJ whole genome shotgun (WGS) entry which is preliminary data.</text>
</comment>
<name>A0ABN9W0N6_9DINO</name>